<dbReference type="InterPro" id="IPR036305">
    <property type="entry name" value="RGS_sf"/>
</dbReference>
<keyword evidence="3" id="KW-1185">Reference proteome</keyword>
<sequence>MRPIDAKEKHHDLEKILKNDQTRASFKEFLQQQFCAENLNFYLAVEDFKKIPDADVQKRNRVGRQIFERHFTPNSPESVNIDNAASKAIREKVRQGLFTPDLYDAAQYQIFHLLKYDCWPRYLRSGGQYEELCSEGPSSSKANHRAGTMSSGDSAANSPTSSIQYGESGRPKPLRQSVNEGQCRFCMLLSADSLSSEREALNDPLISVKRWTEIVAEKRGMDKVNTEVVDAQTGSTIDPARQAIDALNNRHVRLMPVVKFPIEFLAPTTSSKCSVPPLIKAVVLRVRQGLTLNKVLKPLLSKYNIDADQLAVCFAGTCDPVPLGTTVANIQPRTVIVMTPQQFQDRKLLSKRDYQKEINATANLLNSEQEHSLPFHQHGDIAFYEVPLETEGKGLKLNATRSHSTNPRELFKFGRKASQAKGHRGDHEVVGPSHPETQIKKAGSIRRKSIGTQNRSGSIAPASIAPSDIPYCGDNLEETILSEVNAAQNKDFMPCRIDASKPTTMLENSNINMDRCYETEYIKGEQSQPNEKCAKTESGVNGSTPLLPPIYASAIRSEEALSPTDSDRGMSWHAEYV</sequence>
<dbReference type="PANTHER" id="PTHR45945:SF3">
    <property type="entry name" value="REGULATOR OF G-PROTEIN SIGNALING LOCO"/>
    <property type="match status" value="1"/>
</dbReference>
<feature type="compositionally biased region" description="Polar residues" evidence="1">
    <location>
        <begin position="148"/>
        <end position="165"/>
    </location>
</feature>
<evidence type="ECO:0000313" key="4">
    <source>
        <dbReference type="WBParaSite" id="ACRNAN_scaffold6287.g7727.t1"/>
    </source>
</evidence>
<dbReference type="WBParaSite" id="ACRNAN_scaffold6287.g7727.t1">
    <property type="protein sequence ID" value="ACRNAN_scaffold6287.g7727.t1"/>
    <property type="gene ID" value="ACRNAN_scaffold6287.g7727"/>
</dbReference>
<feature type="region of interest" description="Disordered" evidence="1">
    <location>
        <begin position="558"/>
        <end position="577"/>
    </location>
</feature>
<feature type="compositionally biased region" description="Basic and acidic residues" evidence="1">
    <location>
        <begin position="565"/>
        <end position="577"/>
    </location>
</feature>
<dbReference type="GO" id="GO:0005737">
    <property type="term" value="C:cytoplasm"/>
    <property type="evidence" value="ECO:0007669"/>
    <property type="project" value="TreeGrafter"/>
</dbReference>
<proteinExistence type="predicted"/>
<feature type="region of interest" description="Disordered" evidence="1">
    <location>
        <begin position="442"/>
        <end position="461"/>
    </location>
</feature>
<dbReference type="GO" id="GO:0005886">
    <property type="term" value="C:plasma membrane"/>
    <property type="evidence" value="ECO:0007669"/>
    <property type="project" value="TreeGrafter"/>
</dbReference>
<dbReference type="Proteomes" id="UP000887540">
    <property type="component" value="Unplaced"/>
</dbReference>
<dbReference type="SUPFAM" id="SSF54236">
    <property type="entry name" value="Ubiquitin-like"/>
    <property type="match status" value="1"/>
</dbReference>
<dbReference type="InterPro" id="IPR046995">
    <property type="entry name" value="RGS10/12/14-like"/>
</dbReference>
<dbReference type="InterPro" id="IPR044926">
    <property type="entry name" value="RGS_subdomain_2"/>
</dbReference>
<feature type="region of interest" description="Disordered" evidence="1">
    <location>
        <begin position="133"/>
        <end position="175"/>
    </location>
</feature>
<dbReference type="PRINTS" id="PR01301">
    <property type="entry name" value="RGSPROTEIN"/>
</dbReference>
<name>A0A914E9M3_9BILA</name>
<dbReference type="Gene3D" id="3.10.20.90">
    <property type="entry name" value="Phosphatidylinositol 3-kinase Catalytic Subunit, Chain A, domain 1"/>
    <property type="match status" value="1"/>
</dbReference>
<protein>
    <submittedName>
        <fullName evidence="4">RGS domain-containing protein</fullName>
    </submittedName>
</protein>
<dbReference type="InterPro" id="IPR029071">
    <property type="entry name" value="Ubiquitin-like_domsf"/>
</dbReference>
<evidence type="ECO:0000259" key="2">
    <source>
        <dbReference type="PROSITE" id="PS50132"/>
    </source>
</evidence>
<feature type="domain" description="RGS" evidence="2">
    <location>
        <begin position="12"/>
        <end position="125"/>
    </location>
</feature>
<dbReference type="GO" id="GO:0008277">
    <property type="term" value="P:regulation of G protein-coupled receptor signaling pathway"/>
    <property type="evidence" value="ECO:0007669"/>
    <property type="project" value="TreeGrafter"/>
</dbReference>
<organism evidence="3 4">
    <name type="scientific">Acrobeloides nanus</name>
    <dbReference type="NCBI Taxonomy" id="290746"/>
    <lineage>
        <taxon>Eukaryota</taxon>
        <taxon>Metazoa</taxon>
        <taxon>Ecdysozoa</taxon>
        <taxon>Nematoda</taxon>
        <taxon>Chromadorea</taxon>
        <taxon>Rhabditida</taxon>
        <taxon>Tylenchina</taxon>
        <taxon>Cephalobomorpha</taxon>
        <taxon>Cephaloboidea</taxon>
        <taxon>Cephalobidae</taxon>
        <taxon>Acrobeloides</taxon>
    </lineage>
</organism>
<dbReference type="Gene3D" id="1.10.167.10">
    <property type="entry name" value="Regulator of G-protein Signalling 4, domain 2"/>
    <property type="match status" value="1"/>
</dbReference>
<dbReference type="Pfam" id="PF00615">
    <property type="entry name" value="RGS"/>
    <property type="match status" value="1"/>
</dbReference>
<evidence type="ECO:0000256" key="1">
    <source>
        <dbReference type="SAM" id="MobiDB-lite"/>
    </source>
</evidence>
<evidence type="ECO:0000313" key="3">
    <source>
        <dbReference type="Proteomes" id="UP000887540"/>
    </source>
</evidence>
<dbReference type="SMART" id="SM00315">
    <property type="entry name" value="RGS"/>
    <property type="match status" value="1"/>
</dbReference>
<dbReference type="PANTHER" id="PTHR45945">
    <property type="entry name" value="REGULATOR OF G-PROTEIN SIGNALING LOCO"/>
    <property type="match status" value="1"/>
</dbReference>
<dbReference type="SUPFAM" id="SSF48097">
    <property type="entry name" value="Regulator of G-protein signaling, RGS"/>
    <property type="match status" value="1"/>
</dbReference>
<reference evidence="4" key="1">
    <citation type="submission" date="2022-11" db="UniProtKB">
        <authorList>
            <consortium name="WormBaseParasite"/>
        </authorList>
    </citation>
    <scope>IDENTIFICATION</scope>
</reference>
<dbReference type="GO" id="GO:0005096">
    <property type="term" value="F:GTPase activator activity"/>
    <property type="evidence" value="ECO:0007669"/>
    <property type="project" value="InterPro"/>
</dbReference>
<dbReference type="InterPro" id="IPR016137">
    <property type="entry name" value="RGS"/>
</dbReference>
<dbReference type="AlphaFoldDB" id="A0A914E9M3"/>
<dbReference type="GO" id="GO:0005634">
    <property type="term" value="C:nucleus"/>
    <property type="evidence" value="ECO:0007669"/>
    <property type="project" value="TreeGrafter"/>
</dbReference>
<dbReference type="PROSITE" id="PS50132">
    <property type="entry name" value="RGS"/>
    <property type="match status" value="1"/>
</dbReference>
<accession>A0A914E9M3</accession>